<dbReference type="Proteomes" id="UP001501442">
    <property type="component" value="Unassembled WGS sequence"/>
</dbReference>
<name>A0ABP8UDT8_9ACTN</name>
<organism evidence="4 5">
    <name type="scientific">Actinoallomurus vinaceus</name>
    <dbReference type="NCBI Taxonomy" id="1080074"/>
    <lineage>
        <taxon>Bacteria</taxon>
        <taxon>Bacillati</taxon>
        <taxon>Actinomycetota</taxon>
        <taxon>Actinomycetes</taxon>
        <taxon>Streptosporangiales</taxon>
        <taxon>Thermomonosporaceae</taxon>
        <taxon>Actinoallomurus</taxon>
    </lineage>
</organism>
<gene>
    <name evidence="4" type="ORF">GCM10023196_047400</name>
</gene>
<dbReference type="Pfam" id="PF01494">
    <property type="entry name" value="FAD_binding_3"/>
    <property type="match status" value="1"/>
</dbReference>
<accession>A0ABP8UDT8</accession>
<proteinExistence type="predicted"/>
<dbReference type="SUPFAM" id="SSF51905">
    <property type="entry name" value="FAD/NAD(P)-binding domain"/>
    <property type="match status" value="1"/>
</dbReference>
<dbReference type="EMBL" id="BAABHK010000006">
    <property type="protein sequence ID" value="GAA4628929.1"/>
    <property type="molecule type" value="Genomic_DNA"/>
</dbReference>
<evidence type="ECO:0000259" key="3">
    <source>
        <dbReference type="Pfam" id="PF01494"/>
    </source>
</evidence>
<dbReference type="InterPro" id="IPR050493">
    <property type="entry name" value="FAD-dep_Monooxygenase_BioMet"/>
</dbReference>
<dbReference type="PANTHER" id="PTHR13789">
    <property type="entry name" value="MONOOXYGENASE"/>
    <property type="match status" value="1"/>
</dbReference>
<sequence>MMRVLIVGGGVAGAVAGIAAKKAGLDPVIYEAYEHSSGLAHGVYLTVAVNGLDALRAVDADKAVTSGGFPSGRIRFLSGTGKQLGTMPLGPALADGTVTHTVRRADLYGGLYEEAERRGVPIEHGKRLVDAKTAGGRVVARFADGSTAEGDLLVGADGVHSPTRSIIDPANPGPRYTGLGNTGGFTRDAGIDTEPGDYVMIWGKNCFFGYTVSPDGEIWWFANPPRAAERSREELRTLTTDRLREELVGLLSADRTPGARIVRATSGDFPLTNQYDLPNVPTWHNDRMVVIGDAAHAVSPSSGQGASQAAEDAVTLARCLRDAPDVPRALAAYERLRRERVERVVAWGSGMNNTKKQGVTGRVLRDLALPLILRNAGGPKAMAKMAWLFEHHIDWDAPVAS</sequence>
<keyword evidence="1" id="KW-0560">Oxidoreductase</keyword>
<evidence type="ECO:0000313" key="5">
    <source>
        <dbReference type="Proteomes" id="UP001501442"/>
    </source>
</evidence>
<reference evidence="5" key="1">
    <citation type="journal article" date="2019" name="Int. J. Syst. Evol. Microbiol.">
        <title>The Global Catalogue of Microorganisms (GCM) 10K type strain sequencing project: providing services to taxonomists for standard genome sequencing and annotation.</title>
        <authorList>
            <consortium name="The Broad Institute Genomics Platform"/>
            <consortium name="The Broad Institute Genome Sequencing Center for Infectious Disease"/>
            <person name="Wu L."/>
            <person name="Ma J."/>
        </authorList>
    </citation>
    <scope>NUCLEOTIDE SEQUENCE [LARGE SCALE GENOMIC DNA]</scope>
    <source>
        <strain evidence="5">JCM 17939</strain>
    </source>
</reference>
<comment type="caution">
    <text evidence="4">The sequence shown here is derived from an EMBL/GenBank/DDBJ whole genome shotgun (WGS) entry which is preliminary data.</text>
</comment>
<keyword evidence="2 4" id="KW-0503">Monooxygenase</keyword>
<dbReference type="InterPro" id="IPR036188">
    <property type="entry name" value="FAD/NAD-bd_sf"/>
</dbReference>
<dbReference type="PANTHER" id="PTHR13789:SF309">
    <property type="entry name" value="PUTATIVE (AFU_ORTHOLOGUE AFUA_6G14510)-RELATED"/>
    <property type="match status" value="1"/>
</dbReference>
<protein>
    <submittedName>
        <fullName evidence="4">FAD-dependent monooxygenase</fullName>
    </submittedName>
</protein>
<dbReference type="Gene3D" id="3.50.50.60">
    <property type="entry name" value="FAD/NAD(P)-binding domain"/>
    <property type="match status" value="1"/>
</dbReference>
<dbReference type="PRINTS" id="PR00420">
    <property type="entry name" value="RNGMNOXGNASE"/>
</dbReference>
<evidence type="ECO:0000313" key="4">
    <source>
        <dbReference type="EMBL" id="GAA4628929.1"/>
    </source>
</evidence>
<feature type="domain" description="FAD-binding" evidence="3">
    <location>
        <begin position="2"/>
        <end position="346"/>
    </location>
</feature>
<evidence type="ECO:0000256" key="1">
    <source>
        <dbReference type="ARBA" id="ARBA00023002"/>
    </source>
</evidence>
<dbReference type="InterPro" id="IPR002938">
    <property type="entry name" value="FAD-bd"/>
</dbReference>
<dbReference type="GO" id="GO:0004497">
    <property type="term" value="F:monooxygenase activity"/>
    <property type="evidence" value="ECO:0007669"/>
    <property type="project" value="UniProtKB-KW"/>
</dbReference>
<evidence type="ECO:0000256" key="2">
    <source>
        <dbReference type="ARBA" id="ARBA00023033"/>
    </source>
</evidence>
<keyword evidence="5" id="KW-1185">Reference proteome</keyword>